<evidence type="ECO:0000313" key="2">
    <source>
        <dbReference type="EMBL" id="EWT02462.1"/>
    </source>
</evidence>
<accession>W9GB56</accession>
<keyword evidence="2" id="KW-0418">Kinase</keyword>
<keyword evidence="2" id="KW-0808">Transferase</keyword>
<dbReference type="STRING" id="1386089.N865_05055"/>
<sequence length="243" mass="25352">MKLLASGRDSDVFDHGDGLVLRRYRDGRSAEAEAATIRAVAALGYPVPAVHSAAGPDIVMERVDGTTLVEAMAGGLQPEQVGAVLAGLHDRLHALDWPGAEPGESILHLDLHPLNVIVRGTDPVVIDWSNARPGHAGLDVAMTALILAQVVVTDGMLASVGVGDDGLRAAVRAVLETFAGRVGTPYSDHLANAEALRRHDPNQSAEELRALSRAVGLAREVARVDRPAARAAGRPAAPPDGRA</sequence>
<dbReference type="InterPro" id="IPR051678">
    <property type="entry name" value="AGP_Transferase"/>
</dbReference>
<keyword evidence="2" id="KW-0723">Serine/threonine-protein kinase</keyword>
<dbReference type="SUPFAM" id="SSF56112">
    <property type="entry name" value="Protein kinase-like (PK-like)"/>
    <property type="match status" value="1"/>
</dbReference>
<dbReference type="InterPro" id="IPR002575">
    <property type="entry name" value="Aminoglycoside_PTrfase"/>
</dbReference>
<dbReference type="GO" id="GO:0004674">
    <property type="term" value="F:protein serine/threonine kinase activity"/>
    <property type="evidence" value="ECO:0007669"/>
    <property type="project" value="UniProtKB-KW"/>
</dbReference>
<dbReference type="OrthoDB" id="9797603at2"/>
<dbReference type="AlphaFoldDB" id="W9GB56"/>
<proteinExistence type="predicted"/>
<dbReference type="eggNOG" id="COG2334">
    <property type="taxonomic scope" value="Bacteria"/>
</dbReference>
<dbReference type="Gene3D" id="3.90.1200.10">
    <property type="match status" value="1"/>
</dbReference>
<dbReference type="RefSeq" id="WP_051510264.1">
    <property type="nucleotide sequence ID" value="NZ_AWSA01000010.1"/>
</dbReference>
<dbReference type="PANTHER" id="PTHR21310">
    <property type="entry name" value="AMINOGLYCOSIDE PHOSPHOTRANSFERASE-RELATED-RELATED"/>
    <property type="match status" value="1"/>
</dbReference>
<feature type="domain" description="Aminoglycoside phosphotransferase" evidence="1">
    <location>
        <begin position="2"/>
        <end position="98"/>
    </location>
</feature>
<name>W9GB56_9MICO</name>
<comment type="caution">
    <text evidence="2">The sequence shown here is derived from an EMBL/GenBank/DDBJ whole genome shotgun (WGS) entry which is preliminary data.</text>
</comment>
<protein>
    <submittedName>
        <fullName evidence="2">Serine/threonine protein kinase</fullName>
    </submittedName>
</protein>
<dbReference type="PANTHER" id="PTHR21310:SF40">
    <property type="entry name" value="AMINOGLYCOSIDE PHOSPHOTRANSFERASE DOMAIN-CONTAINING PROTEIN-RELATED"/>
    <property type="match status" value="1"/>
</dbReference>
<dbReference type="Proteomes" id="UP000019489">
    <property type="component" value="Unassembled WGS sequence"/>
</dbReference>
<gene>
    <name evidence="2" type="ORF">N865_05055</name>
</gene>
<evidence type="ECO:0000259" key="1">
    <source>
        <dbReference type="Pfam" id="PF01636"/>
    </source>
</evidence>
<dbReference type="InterPro" id="IPR011009">
    <property type="entry name" value="Kinase-like_dom_sf"/>
</dbReference>
<keyword evidence="3" id="KW-1185">Reference proteome</keyword>
<dbReference type="EMBL" id="AWSA01000010">
    <property type="protein sequence ID" value="EWT02462.1"/>
    <property type="molecule type" value="Genomic_DNA"/>
</dbReference>
<organism evidence="2 3">
    <name type="scientific">Intrasporangium oryzae NRRL B-24470</name>
    <dbReference type="NCBI Taxonomy" id="1386089"/>
    <lineage>
        <taxon>Bacteria</taxon>
        <taxon>Bacillati</taxon>
        <taxon>Actinomycetota</taxon>
        <taxon>Actinomycetes</taxon>
        <taxon>Micrococcales</taxon>
        <taxon>Intrasporangiaceae</taxon>
        <taxon>Intrasporangium</taxon>
    </lineage>
</organism>
<evidence type="ECO:0000313" key="3">
    <source>
        <dbReference type="Proteomes" id="UP000019489"/>
    </source>
</evidence>
<dbReference type="Pfam" id="PF01636">
    <property type="entry name" value="APH"/>
    <property type="match status" value="1"/>
</dbReference>
<dbReference type="PATRIC" id="fig|1386089.3.peg.1250"/>
<reference evidence="2 3" key="1">
    <citation type="submission" date="2013-08" db="EMBL/GenBank/DDBJ databases">
        <title>Intrasporangium oryzae NRRL B-24470.</title>
        <authorList>
            <person name="Liu H."/>
            <person name="Wang G."/>
        </authorList>
    </citation>
    <scope>NUCLEOTIDE SEQUENCE [LARGE SCALE GENOMIC DNA]</scope>
    <source>
        <strain evidence="2 3">NRRL B-24470</strain>
    </source>
</reference>